<organism evidence="1 2">
    <name type="scientific">Armillaria borealis</name>
    <dbReference type="NCBI Taxonomy" id="47425"/>
    <lineage>
        <taxon>Eukaryota</taxon>
        <taxon>Fungi</taxon>
        <taxon>Dikarya</taxon>
        <taxon>Basidiomycota</taxon>
        <taxon>Agaricomycotina</taxon>
        <taxon>Agaricomycetes</taxon>
        <taxon>Agaricomycetidae</taxon>
        <taxon>Agaricales</taxon>
        <taxon>Marasmiineae</taxon>
        <taxon>Physalacriaceae</taxon>
        <taxon>Armillaria</taxon>
    </lineage>
</organism>
<protein>
    <submittedName>
        <fullName evidence="1">Uncharacterized protein</fullName>
    </submittedName>
</protein>
<proteinExistence type="predicted"/>
<accession>A0AA39MIT4</accession>
<keyword evidence="2" id="KW-1185">Reference proteome</keyword>
<dbReference type="AlphaFoldDB" id="A0AA39MIT4"/>
<dbReference type="EMBL" id="JAUEPT010000059">
    <property type="protein sequence ID" value="KAK0435917.1"/>
    <property type="molecule type" value="Genomic_DNA"/>
</dbReference>
<reference evidence="1" key="1">
    <citation type="submission" date="2023-06" db="EMBL/GenBank/DDBJ databases">
        <authorList>
            <consortium name="Lawrence Berkeley National Laboratory"/>
            <person name="Ahrendt S."/>
            <person name="Sahu N."/>
            <person name="Indic B."/>
            <person name="Wong-Bajracharya J."/>
            <person name="Merenyi Z."/>
            <person name="Ke H.-M."/>
            <person name="Monk M."/>
            <person name="Kocsube S."/>
            <person name="Drula E."/>
            <person name="Lipzen A."/>
            <person name="Balint B."/>
            <person name="Henrissat B."/>
            <person name="Andreopoulos B."/>
            <person name="Martin F.M."/>
            <person name="Harder C.B."/>
            <person name="Rigling D."/>
            <person name="Ford K.L."/>
            <person name="Foster G.D."/>
            <person name="Pangilinan J."/>
            <person name="Papanicolaou A."/>
            <person name="Barry K."/>
            <person name="LaButti K."/>
            <person name="Viragh M."/>
            <person name="Koriabine M."/>
            <person name="Yan M."/>
            <person name="Riley R."/>
            <person name="Champramary S."/>
            <person name="Plett K.L."/>
            <person name="Tsai I.J."/>
            <person name="Slot J."/>
            <person name="Sipos G."/>
            <person name="Plett J."/>
            <person name="Nagy L.G."/>
            <person name="Grigoriev I.V."/>
        </authorList>
    </citation>
    <scope>NUCLEOTIDE SEQUENCE</scope>
    <source>
        <strain evidence="1">FPL87.14</strain>
    </source>
</reference>
<dbReference type="Proteomes" id="UP001175226">
    <property type="component" value="Unassembled WGS sequence"/>
</dbReference>
<sequence>MTRELMHVMVDKQQWQRIRRLDDFMNPDGVEKLYWTDMGVPDTVYCLHDIISHGSEVDFELGLKTCSYKIDFTASLAIYGSPSIDFYPDIVMPDTISNWKVSEYVVNAKSQEFICHTSDIIGEPLKDVEAISVGNSFNSPELELTT</sequence>
<gene>
    <name evidence="1" type="ORF">EV421DRAFT_1739972</name>
</gene>
<evidence type="ECO:0000313" key="1">
    <source>
        <dbReference type="EMBL" id="KAK0435917.1"/>
    </source>
</evidence>
<evidence type="ECO:0000313" key="2">
    <source>
        <dbReference type="Proteomes" id="UP001175226"/>
    </source>
</evidence>
<name>A0AA39MIT4_9AGAR</name>
<comment type="caution">
    <text evidence="1">The sequence shown here is derived from an EMBL/GenBank/DDBJ whole genome shotgun (WGS) entry which is preliminary data.</text>
</comment>